<evidence type="ECO:0000256" key="1">
    <source>
        <dbReference type="ARBA" id="ARBA00022656"/>
    </source>
</evidence>
<reference evidence="2 3" key="1">
    <citation type="submission" date="2019-09" db="EMBL/GenBank/DDBJ databases">
        <title>Whole genome sequence of Photorhabdus heterorhabditis strain ETL (Enterobacteriales: Enterobacteriaceae) a bacterial symbiont of Heterorhabditis zealandica strain ETL (Rhabditida: Heterorhabditidae).</title>
        <authorList>
            <person name="Lulamba T.E."/>
            <person name="Serepa-Dlamini M.H."/>
        </authorList>
    </citation>
    <scope>NUCLEOTIDE SEQUENCE [LARGE SCALE GENOMIC DNA]</scope>
    <source>
        <strain evidence="2 3">ETL</strain>
    </source>
</reference>
<dbReference type="GO" id="GO:0090729">
    <property type="term" value="F:toxin activity"/>
    <property type="evidence" value="ECO:0007669"/>
    <property type="project" value="UniProtKB-KW"/>
</dbReference>
<sequence>MQEQTGLFAGQGGYQVNVGDHTQLDGAVIASAVNLAKNAFPKAGGIVNGNVDATGYVKSGEGKDVVSSQDIWAKRYIYESGLRVYSPNNKPTAGDVGGHENGNGISHTHTTLEAGQTVTLNSGRDTTLQGAQVSGEQLTADVKRHLTLSSEQDRQRYDSQQHKIVFPEIIV</sequence>
<keyword evidence="1" id="KW-0800">Toxin</keyword>
<dbReference type="GO" id="GO:0003824">
    <property type="term" value="F:catalytic activity"/>
    <property type="evidence" value="ECO:0007669"/>
    <property type="project" value="UniProtKB-ARBA"/>
</dbReference>
<comment type="caution">
    <text evidence="2">The sequence shown here is derived from an EMBL/GenBank/DDBJ whole genome shotgun (WGS) entry which is preliminary data.</text>
</comment>
<dbReference type="AlphaFoldDB" id="A0A5B0VAE9"/>
<name>A0A5B0VAE9_9GAMM</name>
<protein>
    <submittedName>
        <fullName evidence="2">Uncharacterized protein</fullName>
    </submittedName>
</protein>
<accession>A0A5B0VAE9</accession>
<dbReference type="Pfam" id="PF13332">
    <property type="entry name" value="Fil_haemagg_2"/>
    <property type="match status" value="1"/>
</dbReference>
<dbReference type="EMBL" id="VTUW01000146">
    <property type="protein sequence ID" value="KAA1170979.1"/>
    <property type="molecule type" value="Genomic_DNA"/>
</dbReference>
<dbReference type="InterPro" id="IPR025157">
    <property type="entry name" value="Hemagglutinin_rpt"/>
</dbReference>
<evidence type="ECO:0000313" key="2">
    <source>
        <dbReference type="EMBL" id="KAA1170979.1"/>
    </source>
</evidence>
<gene>
    <name evidence="2" type="ORF">F0L16_22125</name>
</gene>
<dbReference type="Proteomes" id="UP000322184">
    <property type="component" value="Unassembled WGS sequence"/>
</dbReference>
<proteinExistence type="predicted"/>
<evidence type="ECO:0000313" key="3">
    <source>
        <dbReference type="Proteomes" id="UP000322184"/>
    </source>
</evidence>
<organism evidence="2 3">
    <name type="scientific">Photorhabdus heterorhabditis</name>
    <dbReference type="NCBI Taxonomy" id="880156"/>
    <lineage>
        <taxon>Bacteria</taxon>
        <taxon>Pseudomonadati</taxon>
        <taxon>Pseudomonadota</taxon>
        <taxon>Gammaproteobacteria</taxon>
        <taxon>Enterobacterales</taxon>
        <taxon>Morganellaceae</taxon>
        <taxon>Photorhabdus</taxon>
    </lineage>
</organism>